<feature type="domain" description="Histone chaperone RTT106/FACT complex subunit SPT16-like middle" evidence="5">
    <location>
        <begin position="242"/>
        <end position="336"/>
    </location>
</feature>
<comment type="function">
    <text evidence="2">Histones H3 and H4 chaperone involved in the nucleosome formation and heterochromatin silencing. Required for the deposition of H3K56ac-carrying H3-H4 complex onto newly-replicated DNA. Plays a role in the transcriptional regulation of the cell-cycle dependent histone genes by creating a repressive structure at the core histone gene promoter.</text>
</comment>
<evidence type="ECO:0000256" key="4">
    <source>
        <dbReference type="SAM" id="MobiDB-lite"/>
    </source>
</evidence>
<evidence type="ECO:0000259" key="5">
    <source>
        <dbReference type="SMART" id="SM01287"/>
    </source>
</evidence>
<keyword evidence="7" id="KW-1185">Reference proteome</keyword>
<protein>
    <submittedName>
        <fullName evidence="6">Rtt106-domain-containing protein</fullName>
    </submittedName>
</protein>
<feature type="compositionally biased region" description="Basic and acidic residues" evidence="4">
    <location>
        <begin position="370"/>
        <end position="379"/>
    </location>
</feature>
<dbReference type="InterPro" id="IPR050454">
    <property type="entry name" value="RTT106/SSRP1_HistChap/FACT"/>
</dbReference>
<dbReference type="PANTHER" id="PTHR45849">
    <property type="entry name" value="FACT COMPLEX SUBUNIT SSRP1"/>
    <property type="match status" value="1"/>
</dbReference>
<dbReference type="Proteomes" id="UP000799750">
    <property type="component" value="Unassembled WGS sequence"/>
</dbReference>
<evidence type="ECO:0000256" key="2">
    <source>
        <dbReference type="ARBA" id="ARBA00037550"/>
    </source>
</evidence>
<dbReference type="Gene3D" id="2.30.29.30">
    <property type="entry name" value="Pleckstrin-homology domain (PH domain)/Phosphotyrosine-binding domain (PTB)"/>
    <property type="match status" value="1"/>
</dbReference>
<gene>
    <name evidence="6" type="ORF">BU16DRAFT_530440</name>
</gene>
<organism evidence="6 7">
    <name type="scientific">Lophium mytilinum</name>
    <dbReference type="NCBI Taxonomy" id="390894"/>
    <lineage>
        <taxon>Eukaryota</taxon>
        <taxon>Fungi</taxon>
        <taxon>Dikarya</taxon>
        <taxon>Ascomycota</taxon>
        <taxon>Pezizomycotina</taxon>
        <taxon>Dothideomycetes</taxon>
        <taxon>Pleosporomycetidae</taxon>
        <taxon>Mytilinidiales</taxon>
        <taxon>Mytilinidiaceae</taxon>
        <taxon>Lophium</taxon>
    </lineage>
</organism>
<dbReference type="InterPro" id="IPR013719">
    <property type="entry name" value="RTT106/SPT16-like_middle_dom"/>
</dbReference>
<dbReference type="Pfam" id="PF08512">
    <property type="entry name" value="Rttp106-like_middle"/>
    <property type="match status" value="1"/>
</dbReference>
<dbReference type="EMBL" id="MU004196">
    <property type="protein sequence ID" value="KAF2490846.1"/>
    <property type="molecule type" value="Genomic_DNA"/>
</dbReference>
<evidence type="ECO:0000313" key="7">
    <source>
        <dbReference type="Proteomes" id="UP000799750"/>
    </source>
</evidence>
<dbReference type="SUPFAM" id="SSF50729">
    <property type="entry name" value="PH domain-like"/>
    <property type="match status" value="1"/>
</dbReference>
<dbReference type="InterPro" id="IPR011993">
    <property type="entry name" value="PH-like_dom_sf"/>
</dbReference>
<dbReference type="AlphaFoldDB" id="A0A6A6QFR6"/>
<comment type="similarity">
    <text evidence="1">Belongs to the RTT106 family.</text>
</comment>
<feature type="region of interest" description="Disordered" evidence="4">
    <location>
        <begin position="345"/>
        <end position="446"/>
    </location>
</feature>
<accession>A0A6A6QFR6</accession>
<dbReference type="SMART" id="SM01287">
    <property type="entry name" value="Rtt106"/>
    <property type="match status" value="1"/>
</dbReference>
<name>A0A6A6QFR6_9PEZI</name>
<feature type="compositionally biased region" description="Acidic residues" evidence="4">
    <location>
        <begin position="380"/>
        <end position="446"/>
    </location>
</feature>
<dbReference type="GO" id="GO:0042393">
    <property type="term" value="F:histone binding"/>
    <property type="evidence" value="ECO:0007669"/>
    <property type="project" value="TreeGrafter"/>
</dbReference>
<proteinExistence type="inferred from homology"/>
<dbReference type="OrthoDB" id="75754at2759"/>
<feature type="compositionally biased region" description="Acidic residues" evidence="4">
    <location>
        <begin position="357"/>
        <end position="369"/>
    </location>
</feature>
<evidence type="ECO:0000256" key="3">
    <source>
        <dbReference type="ARBA" id="ARBA00038654"/>
    </source>
</evidence>
<reference evidence="6" key="1">
    <citation type="journal article" date="2020" name="Stud. Mycol.">
        <title>101 Dothideomycetes genomes: a test case for predicting lifestyles and emergence of pathogens.</title>
        <authorList>
            <person name="Haridas S."/>
            <person name="Albert R."/>
            <person name="Binder M."/>
            <person name="Bloem J."/>
            <person name="Labutti K."/>
            <person name="Salamov A."/>
            <person name="Andreopoulos B."/>
            <person name="Baker S."/>
            <person name="Barry K."/>
            <person name="Bills G."/>
            <person name="Bluhm B."/>
            <person name="Cannon C."/>
            <person name="Castanera R."/>
            <person name="Culley D."/>
            <person name="Daum C."/>
            <person name="Ezra D."/>
            <person name="Gonzalez J."/>
            <person name="Henrissat B."/>
            <person name="Kuo A."/>
            <person name="Liang C."/>
            <person name="Lipzen A."/>
            <person name="Lutzoni F."/>
            <person name="Magnuson J."/>
            <person name="Mondo S."/>
            <person name="Nolan M."/>
            <person name="Ohm R."/>
            <person name="Pangilinan J."/>
            <person name="Park H.-J."/>
            <person name="Ramirez L."/>
            <person name="Alfaro M."/>
            <person name="Sun H."/>
            <person name="Tritt A."/>
            <person name="Yoshinaga Y."/>
            <person name="Zwiers L.-H."/>
            <person name="Turgeon B."/>
            <person name="Goodwin S."/>
            <person name="Spatafora J."/>
            <person name="Crous P."/>
            <person name="Grigoriev I."/>
        </authorList>
    </citation>
    <scope>NUCLEOTIDE SEQUENCE</scope>
    <source>
        <strain evidence="6">CBS 269.34</strain>
    </source>
</reference>
<evidence type="ECO:0000313" key="6">
    <source>
        <dbReference type="EMBL" id="KAF2490846.1"/>
    </source>
</evidence>
<evidence type="ECO:0000256" key="1">
    <source>
        <dbReference type="ARBA" id="ARBA00006159"/>
    </source>
</evidence>
<sequence length="446" mass="48732">MHPPEIDLAFSNNTQLRKRVHDAIDEHPAQSALFRDISSYILKFSGAQTSVVNGEPAGKKRKLENGHGNGAGAKSITGTWADAATQTAWRGTDTSFSIPQRKKLTLEMVKKGNGVKEGGIRGINAATGDVEFGIAWKDVEQIFCLPLPEKAKRQHNFVVIPIHGEGVNPVPEGTATPDSIVWTFADAVGKEIKEGVDPGPAPIAAVINDCLKGEGVNKRVIFPDEKEFGSAIVQAHRKGEKAFHVKGHRGSKEGFLFFTSVGIVWAFKKPIAYFSFDSINAVSYTSVLQRTFNLNIGVVADDESKPQEFEFSMLDQADYSGIDSYIKKHGLEDASMAEQRKAKRLNVNPPAIKTENGVDDAEDGEDGETELQKAERLLQDQEDEEEEDYDPGNEGESDGSGSEEEDDEGDGYEEGVEYEEGGEGEEYEEGYEEGGDEEMEGAEEGY</sequence>
<dbReference type="PANTHER" id="PTHR45849:SF3">
    <property type="entry name" value="HISTONE CHAPERONE RTT106"/>
    <property type="match status" value="1"/>
</dbReference>
<feature type="region of interest" description="Disordered" evidence="4">
    <location>
        <begin position="53"/>
        <end position="75"/>
    </location>
</feature>
<dbReference type="GO" id="GO:0031491">
    <property type="term" value="F:nucleosome binding"/>
    <property type="evidence" value="ECO:0007669"/>
    <property type="project" value="TreeGrafter"/>
</dbReference>
<comment type="subunit">
    <text evidence="3">Interacts with histones H3 and H4.</text>
</comment>